<organism evidence="2">
    <name type="scientific">Periparus ater parvoviridae sp</name>
    <dbReference type="NCBI Taxonomy" id="2794527"/>
    <lineage>
        <taxon>Viruses</taxon>
        <taxon>Monodnaviria</taxon>
        <taxon>Shotokuvirae</taxon>
        <taxon>Cossaviricota</taxon>
        <taxon>Quintoviricetes</taxon>
        <taxon>Piccovirales</taxon>
        <taxon>Parvoviridae</taxon>
    </lineage>
</organism>
<accession>A0A8A4XDE4</accession>
<reference evidence="2" key="1">
    <citation type="submission" date="2020-09" db="EMBL/GenBank/DDBJ databases">
        <title>Parvovirus dark matter in the feces of wild birds.</title>
        <authorList>
            <person name="Dai Z."/>
            <person name="Yang S."/>
            <person name="Zhang W."/>
        </authorList>
    </citation>
    <scope>NUCLEOTIDE SEQUENCE</scope>
    <source>
        <strain evidence="2">Coa131par07</strain>
    </source>
</reference>
<evidence type="ECO:0000313" key="2">
    <source>
        <dbReference type="EMBL" id="QTE03842.1"/>
    </source>
</evidence>
<sequence length="172" mass="19111">MAKNISYEPSTLVYTLLDTSEISFNDFSLIVRSLHSYMVDSILPNPESNNVHVKLNYQASLANATAKLGSLQNIISVTKLSSFVKDTELTTLEQLRRRYNFGGDAPAAPSYLPGRNRQRAIPRGNGRRIFTPRPAPYPKPTTTTPAPANYEEEDGEQAFTAADLPCEFTQQI</sequence>
<name>A0A8A4XDE4_9VIRU</name>
<evidence type="ECO:0000256" key="1">
    <source>
        <dbReference type="SAM" id="MobiDB-lite"/>
    </source>
</evidence>
<feature type="region of interest" description="Disordered" evidence="1">
    <location>
        <begin position="106"/>
        <end position="155"/>
    </location>
</feature>
<proteinExistence type="predicted"/>
<dbReference type="EMBL" id="MW046443">
    <property type="protein sequence ID" value="QTE03842.1"/>
    <property type="molecule type" value="Genomic_DNA"/>
</dbReference>
<protein>
    <submittedName>
        <fullName evidence="2">Uncharacterized protein</fullName>
    </submittedName>
</protein>